<keyword evidence="2" id="KW-1185">Reference proteome</keyword>
<evidence type="ECO:0000313" key="1">
    <source>
        <dbReference type="EMBL" id="SOJ57506.1"/>
    </source>
</evidence>
<dbReference type="Proteomes" id="UP000554965">
    <property type="component" value="Unassembled WGS sequence"/>
</dbReference>
<dbReference type="EMBL" id="OCTY01000002">
    <property type="protein sequence ID" value="SOJ57506.1"/>
    <property type="molecule type" value="Genomic_DNA"/>
</dbReference>
<organism evidence="1 2">
    <name type="scientific">Mycobacterium simulans</name>
    <dbReference type="NCBI Taxonomy" id="627089"/>
    <lineage>
        <taxon>Bacteria</taxon>
        <taxon>Bacillati</taxon>
        <taxon>Actinomycetota</taxon>
        <taxon>Actinomycetes</taxon>
        <taxon>Mycobacteriales</taxon>
        <taxon>Mycobacteriaceae</taxon>
        <taxon>Mycobacterium</taxon>
    </lineage>
</organism>
<evidence type="ECO:0000313" key="2">
    <source>
        <dbReference type="Proteomes" id="UP000554965"/>
    </source>
</evidence>
<sequence length="103" mass="10598">MVGTTQPEILVTPASNGCGISLCMHFADAHAIAGPSMTGGGRIVVTAGPTISPDDVRVVMPNTEVVLPISVGDAFGYWLRRAILCSSSADFSISTGRCATKNC</sequence>
<proteinExistence type="predicted"/>
<comment type="caution">
    <text evidence="1">The sequence shown here is derived from an EMBL/GenBank/DDBJ whole genome shotgun (WGS) entry which is preliminary data.</text>
</comment>
<reference evidence="1 2" key="1">
    <citation type="submission" date="2017-10" db="EMBL/GenBank/DDBJ databases">
        <authorList>
            <consortium name="Urmite Genomes"/>
        </authorList>
    </citation>
    <scope>NUCLEOTIDE SEQUENCE [LARGE SCALE GENOMIC DNA]</scope>
    <source>
        <strain evidence="1 2">FB-527</strain>
    </source>
</reference>
<gene>
    <name evidence="1" type="ORF">MSIMFB_04984</name>
</gene>
<dbReference type="AlphaFoldDB" id="A0A7Z7NCV0"/>
<accession>A0A7Z7NCV0</accession>
<protein>
    <submittedName>
        <fullName evidence="1">Uncharacterized protein</fullName>
    </submittedName>
</protein>
<name>A0A7Z7NCV0_9MYCO</name>